<comment type="caution">
    <text evidence="2">The sequence shown here is derived from an EMBL/GenBank/DDBJ whole genome shotgun (WGS) entry which is preliminary data.</text>
</comment>
<protein>
    <recommendedName>
        <fullName evidence="1">Thymidylate kinase-like domain-containing protein</fullName>
    </recommendedName>
</protein>
<dbReference type="Proteomes" id="UP001589654">
    <property type="component" value="Unassembled WGS sequence"/>
</dbReference>
<dbReference type="InterPro" id="IPR027417">
    <property type="entry name" value="P-loop_NTPase"/>
</dbReference>
<dbReference type="EMBL" id="JBHMEW010000005">
    <property type="protein sequence ID" value="MFB9210235.1"/>
    <property type="molecule type" value="Genomic_DNA"/>
</dbReference>
<feature type="domain" description="Thymidylate kinase-like" evidence="1">
    <location>
        <begin position="276"/>
        <end position="463"/>
    </location>
</feature>
<keyword evidence="3" id="KW-1185">Reference proteome</keyword>
<organism evidence="2 3">
    <name type="scientific">Echinicola jeungdonensis</name>
    <dbReference type="NCBI Taxonomy" id="709343"/>
    <lineage>
        <taxon>Bacteria</taxon>
        <taxon>Pseudomonadati</taxon>
        <taxon>Bacteroidota</taxon>
        <taxon>Cytophagia</taxon>
        <taxon>Cytophagales</taxon>
        <taxon>Cyclobacteriaceae</taxon>
        <taxon>Echinicola</taxon>
    </lineage>
</organism>
<name>A0ABV5J201_9BACT</name>
<accession>A0ABV5J201</accession>
<evidence type="ECO:0000259" key="1">
    <source>
        <dbReference type="Pfam" id="PF02223"/>
    </source>
</evidence>
<dbReference type="InterPro" id="IPR039430">
    <property type="entry name" value="Thymidylate_kin-like_dom"/>
</dbReference>
<evidence type="ECO:0000313" key="2">
    <source>
        <dbReference type="EMBL" id="MFB9210235.1"/>
    </source>
</evidence>
<sequence>MEKFNPTKQSTFLLEALLRASVRFAHWKGNSHLPQSLEGQTDIELLIDPDHREKFEEIMKSLHFKKAISPKWGRFPKVEDWLGLDPETGKILHLHTHYALVTGIKYVKHLYLPWLTEFFNQLRIDKKSGWPIPQAEMEIIILLIRIWAKLPPNQRLKRKPEIPTNRVQELKQLLEEFSPDKMILTCRTLKLKIPDNFILGLEKVKEENETDEIIRLSKYFYHQVKKYYRKPWLKSLVKSYYYKYQLKTISFFFRYLPPVSLRKKLVGGGLIVALVGSDGSGKSTLSRDLVEWLTFKIDTHYFYFGKNPHILSYRKKLFSLSQILHQDNKIIKKIKKGMGELYHLFLPWKKIKMIKLAHKMKRNGSIIICDRFPQNQINGMHDGPKLQNGKHLFSKKEALLFKQFNQWEPDLVFKLNVNPEVAALRKPEHSKSMIEEKCKNFDHIKFHNAKVIEIDANQPYSDVLLTIKTELWKNLTLKT</sequence>
<gene>
    <name evidence="2" type="ORF">ACFFUR_00310</name>
</gene>
<proteinExistence type="predicted"/>
<reference evidence="2 3" key="1">
    <citation type="submission" date="2024-09" db="EMBL/GenBank/DDBJ databases">
        <authorList>
            <person name="Sun Q."/>
            <person name="Mori K."/>
        </authorList>
    </citation>
    <scope>NUCLEOTIDE SEQUENCE [LARGE SCALE GENOMIC DNA]</scope>
    <source>
        <strain evidence="2 3">CECT 7682</strain>
    </source>
</reference>
<dbReference type="Gene3D" id="3.40.50.300">
    <property type="entry name" value="P-loop containing nucleotide triphosphate hydrolases"/>
    <property type="match status" value="1"/>
</dbReference>
<dbReference type="RefSeq" id="WP_290249739.1">
    <property type="nucleotide sequence ID" value="NZ_JAUFQT010000002.1"/>
</dbReference>
<dbReference type="SUPFAM" id="SSF52540">
    <property type="entry name" value="P-loop containing nucleoside triphosphate hydrolases"/>
    <property type="match status" value="1"/>
</dbReference>
<evidence type="ECO:0000313" key="3">
    <source>
        <dbReference type="Proteomes" id="UP001589654"/>
    </source>
</evidence>
<dbReference type="Pfam" id="PF02223">
    <property type="entry name" value="Thymidylate_kin"/>
    <property type="match status" value="1"/>
</dbReference>